<dbReference type="InterPro" id="IPR022630">
    <property type="entry name" value="S-AdoMet_synt_C"/>
</dbReference>
<feature type="binding site" description="in other chain" evidence="10">
    <location>
        <position position="20"/>
    </location>
    <ligand>
        <name>ATP</name>
        <dbReference type="ChEBI" id="CHEBI:30616"/>
        <note>ligand shared between two neighboring subunits</note>
    </ligand>
</feature>
<evidence type="ECO:0000256" key="2">
    <source>
        <dbReference type="ARBA" id="ARBA00009685"/>
    </source>
</evidence>
<comment type="function">
    <text evidence="10">Catalyzes the formation of S-adenosylmethionine (AdoMet) from methionine and ATP. The overall synthetic reaction is composed of two sequential steps, AdoMet formation and the subsequent tripolyphosphate hydrolysis which occurs prior to release of AdoMet from the enzyme.</text>
</comment>
<keyword evidence="3 10" id="KW-0554">One-carbon metabolism</keyword>
<accession>A0A2H0YWK9</accession>
<feature type="binding site" description="in other chain" evidence="10">
    <location>
        <position position="61"/>
    </location>
    <ligand>
        <name>L-methionine</name>
        <dbReference type="ChEBI" id="CHEBI:57844"/>
        <note>ligand shared between two neighboring subunits</note>
    </ligand>
</feature>
<feature type="binding site" evidence="10">
    <location>
        <position position="48"/>
    </location>
    <ligand>
        <name>K(+)</name>
        <dbReference type="ChEBI" id="CHEBI:29103"/>
    </ligand>
</feature>
<comment type="similarity">
    <text evidence="2 10 12">Belongs to the AdoMet synthase family.</text>
</comment>
<comment type="pathway">
    <text evidence="1 10">Amino-acid biosynthesis; S-adenosyl-L-methionine biosynthesis; S-adenosyl-L-methionine from L-methionine: step 1/1.</text>
</comment>
<dbReference type="InterPro" id="IPR022629">
    <property type="entry name" value="S-AdoMet_synt_central"/>
</dbReference>
<dbReference type="Proteomes" id="UP000231542">
    <property type="component" value="Unassembled WGS sequence"/>
</dbReference>
<evidence type="ECO:0000259" key="13">
    <source>
        <dbReference type="Pfam" id="PF00438"/>
    </source>
</evidence>
<evidence type="ECO:0000256" key="3">
    <source>
        <dbReference type="ARBA" id="ARBA00022563"/>
    </source>
</evidence>
<dbReference type="PANTHER" id="PTHR11964">
    <property type="entry name" value="S-ADENOSYLMETHIONINE SYNTHETASE"/>
    <property type="match status" value="1"/>
</dbReference>
<comment type="caution">
    <text evidence="16">The sequence shown here is derived from an EMBL/GenBank/DDBJ whole genome shotgun (WGS) entry which is preliminary data.</text>
</comment>
<protein>
    <recommendedName>
        <fullName evidence="10">S-adenosylmethionine synthase</fullName>
        <shortName evidence="10">AdoMet synthase</shortName>
        <ecNumber evidence="10">2.5.1.6</ecNumber>
    </recommendedName>
    <alternativeName>
        <fullName evidence="10">MAT</fullName>
    </alternativeName>
    <alternativeName>
        <fullName evidence="10">Methionine adenosyltransferase</fullName>
    </alternativeName>
</protein>
<dbReference type="Pfam" id="PF02772">
    <property type="entry name" value="S-AdoMet_synt_M"/>
    <property type="match status" value="1"/>
</dbReference>
<evidence type="ECO:0000256" key="12">
    <source>
        <dbReference type="RuleBase" id="RU004462"/>
    </source>
</evidence>
<dbReference type="NCBIfam" id="TIGR01034">
    <property type="entry name" value="metK"/>
    <property type="match status" value="1"/>
</dbReference>
<keyword evidence="7 10" id="KW-0067">ATP-binding</keyword>
<dbReference type="PROSITE" id="PS00377">
    <property type="entry name" value="ADOMET_SYNTHASE_2"/>
    <property type="match status" value="1"/>
</dbReference>
<keyword evidence="6 10" id="KW-0547">Nucleotide-binding</keyword>
<organism evidence="16 17">
    <name type="scientific">Candidatus Kerfeldbacteria bacterium CG08_land_8_20_14_0_20_40_16</name>
    <dbReference type="NCBI Taxonomy" id="2014244"/>
    <lineage>
        <taxon>Bacteria</taxon>
        <taxon>Candidatus Kerfeldiibacteriota</taxon>
    </lineage>
</organism>
<dbReference type="PROSITE" id="PS00376">
    <property type="entry name" value="ADOMET_SYNTHASE_1"/>
    <property type="match status" value="1"/>
</dbReference>
<sequence>MIKQKVKKHIFTSESVTEGHPDKICDQISDAILDELIKQDPYSHAGIETLVTTGLVVVAGEIKTKGYVDIAAIARNTIREIGYNDHSLGFHWEDCGVIVAIDEQSPDIAQGVNQGTGKYKEQGAGDQGLMFGYATKETPELMPLPIALAHKITYRLSQLRKNRTLPYLRPDGKSEVAVEYVNGKPKRVDTVVVAISHNEEVSEKRVEKDVINKVINPICKKYLDKKTRFFVNATGRFVKCGPPADAGLTGRKIIVDTYGGHGNHGGGAFSGKDPSKVDRSASYMARYIAKNIVAAGIASRCELQLAYVIGVAEPISVLVDTKGTAKIDESEIVKLIRKHFPLTPSRIIRHLKLLRPIYKKTAAYGHFGRKDKDFTWEKTDKVAVLKREAGI</sequence>
<feature type="binding site" evidence="10">
    <location>
        <position position="268"/>
    </location>
    <ligand>
        <name>ATP</name>
        <dbReference type="ChEBI" id="CHEBI:30616"/>
        <note>ligand shared between two neighboring subunits</note>
    </ligand>
</feature>
<dbReference type="EC" id="2.5.1.6" evidence="10"/>
<evidence type="ECO:0000256" key="4">
    <source>
        <dbReference type="ARBA" id="ARBA00022679"/>
    </source>
</evidence>
<dbReference type="CDD" id="cd18079">
    <property type="entry name" value="S-AdoMet_synt"/>
    <property type="match status" value="1"/>
</dbReference>
<proteinExistence type="inferred from homology"/>
<dbReference type="HAMAP" id="MF_00086">
    <property type="entry name" value="S_AdoMet_synth1"/>
    <property type="match status" value="1"/>
</dbReference>
<feature type="binding site" description="in other chain" evidence="10">
    <location>
        <begin position="251"/>
        <end position="252"/>
    </location>
    <ligand>
        <name>ATP</name>
        <dbReference type="ChEBI" id="CHEBI:30616"/>
        <note>ligand shared between two neighboring subunits</note>
    </ligand>
</feature>
<dbReference type="InterPro" id="IPR022631">
    <property type="entry name" value="ADOMET_SYNTHASE_CS"/>
</dbReference>
<feature type="domain" description="S-adenosylmethionine synthetase C-terminal" evidence="15">
    <location>
        <begin position="241"/>
        <end position="378"/>
    </location>
</feature>
<evidence type="ECO:0000256" key="11">
    <source>
        <dbReference type="RuleBase" id="RU000542"/>
    </source>
</evidence>
<feature type="binding site" evidence="10">
    <location>
        <position position="245"/>
    </location>
    <ligand>
        <name>ATP</name>
        <dbReference type="ChEBI" id="CHEBI:30616"/>
        <note>ligand shared between two neighboring subunits</note>
    </ligand>
</feature>
<feature type="binding site" evidence="10">
    <location>
        <position position="22"/>
    </location>
    <ligand>
        <name>Mg(2+)</name>
        <dbReference type="ChEBI" id="CHEBI:18420"/>
    </ligand>
</feature>
<keyword evidence="5 10" id="KW-0479">Metal-binding</keyword>
<keyword evidence="8 10" id="KW-0460">Magnesium</keyword>
<dbReference type="UniPathway" id="UPA00315">
    <property type="reaction ID" value="UER00080"/>
</dbReference>
<feature type="binding site" description="in other chain" evidence="10">
    <location>
        <position position="276"/>
    </location>
    <ligand>
        <name>L-methionine</name>
        <dbReference type="ChEBI" id="CHEBI:57844"/>
        <note>ligand shared between two neighboring subunits</note>
    </ligand>
</feature>
<dbReference type="InterPro" id="IPR022636">
    <property type="entry name" value="S-AdoMet_synthetase_sfam"/>
</dbReference>
<dbReference type="InterPro" id="IPR022628">
    <property type="entry name" value="S-AdoMet_synt_N"/>
</dbReference>
<reference evidence="16 17" key="1">
    <citation type="submission" date="2017-09" db="EMBL/GenBank/DDBJ databases">
        <title>Depth-based differentiation of microbial function through sediment-hosted aquifers and enrichment of novel symbionts in the deep terrestrial subsurface.</title>
        <authorList>
            <person name="Probst A.J."/>
            <person name="Ladd B."/>
            <person name="Jarett J.K."/>
            <person name="Geller-Mcgrath D.E."/>
            <person name="Sieber C.M."/>
            <person name="Emerson J.B."/>
            <person name="Anantharaman K."/>
            <person name="Thomas B.C."/>
            <person name="Malmstrom R."/>
            <person name="Stieglmeier M."/>
            <person name="Klingl A."/>
            <person name="Woyke T."/>
            <person name="Ryan C.M."/>
            <person name="Banfield J.F."/>
        </authorList>
    </citation>
    <scope>NUCLEOTIDE SEQUENCE [LARGE SCALE GENOMIC DNA]</scope>
    <source>
        <strain evidence="16">CG08_land_8_20_14_0_20_40_16</strain>
    </source>
</reference>
<gene>
    <name evidence="10" type="primary">metK</name>
    <name evidence="16" type="ORF">COT24_01195</name>
</gene>
<feature type="domain" description="S-adenosylmethionine synthetase central" evidence="14">
    <location>
        <begin position="121"/>
        <end position="237"/>
    </location>
</feature>
<dbReference type="SUPFAM" id="SSF55973">
    <property type="entry name" value="S-adenosylmethionine synthetase"/>
    <property type="match status" value="3"/>
</dbReference>
<evidence type="ECO:0000256" key="1">
    <source>
        <dbReference type="ARBA" id="ARBA00005224"/>
    </source>
</evidence>
<dbReference type="GO" id="GO:0005737">
    <property type="term" value="C:cytoplasm"/>
    <property type="evidence" value="ECO:0007669"/>
    <property type="project" value="UniProtKB-SubCell"/>
</dbReference>
<dbReference type="Gene3D" id="3.30.300.10">
    <property type="match status" value="3"/>
</dbReference>
<feature type="binding site" description="in other chain" evidence="10">
    <location>
        <begin position="171"/>
        <end position="173"/>
    </location>
    <ligand>
        <name>ATP</name>
        <dbReference type="ChEBI" id="CHEBI:30616"/>
        <note>ligand shared between two neighboring subunits</note>
    </ligand>
</feature>
<comment type="cofactor">
    <cofactor evidence="10">
        <name>K(+)</name>
        <dbReference type="ChEBI" id="CHEBI:29103"/>
    </cofactor>
    <text evidence="10">Binds 1 potassium ion per subunit.</text>
</comment>
<keyword evidence="9 10" id="KW-0630">Potassium</keyword>
<evidence type="ECO:0000256" key="8">
    <source>
        <dbReference type="ARBA" id="ARBA00022842"/>
    </source>
</evidence>
<evidence type="ECO:0000256" key="6">
    <source>
        <dbReference type="ARBA" id="ARBA00022741"/>
    </source>
</evidence>
<feature type="binding site" evidence="10">
    <location>
        <position position="272"/>
    </location>
    <ligand>
        <name>ATP</name>
        <dbReference type="ChEBI" id="CHEBI:30616"/>
        <note>ligand shared between two neighboring subunits</note>
    </ligand>
</feature>
<evidence type="ECO:0000256" key="7">
    <source>
        <dbReference type="ARBA" id="ARBA00022840"/>
    </source>
</evidence>
<keyword evidence="10" id="KW-0963">Cytoplasm</keyword>
<feature type="binding site" evidence="10">
    <location>
        <position position="245"/>
    </location>
    <ligand>
        <name>L-methionine</name>
        <dbReference type="ChEBI" id="CHEBI:57844"/>
        <note>ligand shared between two neighboring subunits</note>
    </ligand>
</feature>
<dbReference type="EMBL" id="PEXU01000014">
    <property type="protein sequence ID" value="PIS42877.1"/>
    <property type="molecule type" value="Genomic_DNA"/>
</dbReference>
<comment type="catalytic activity">
    <reaction evidence="10">
        <text>L-methionine + ATP + H2O = S-adenosyl-L-methionine + phosphate + diphosphate</text>
        <dbReference type="Rhea" id="RHEA:21080"/>
        <dbReference type="ChEBI" id="CHEBI:15377"/>
        <dbReference type="ChEBI" id="CHEBI:30616"/>
        <dbReference type="ChEBI" id="CHEBI:33019"/>
        <dbReference type="ChEBI" id="CHEBI:43474"/>
        <dbReference type="ChEBI" id="CHEBI:57844"/>
        <dbReference type="ChEBI" id="CHEBI:59789"/>
        <dbReference type="EC" id="2.5.1.6"/>
    </reaction>
</comment>
<comment type="cofactor">
    <cofactor evidence="10">
        <name>Mg(2+)</name>
        <dbReference type="ChEBI" id="CHEBI:18420"/>
    </cofactor>
    <text evidence="10">Binds 2 divalent ions per subunit.</text>
</comment>
<dbReference type="PIRSF" id="PIRSF000497">
    <property type="entry name" value="MAT"/>
    <property type="match status" value="1"/>
</dbReference>
<keyword evidence="4 10" id="KW-0808">Transferase</keyword>
<evidence type="ECO:0000256" key="9">
    <source>
        <dbReference type="ARBA" id="ARBA00022958"/>
    </source>
</evidence>
<feature type="binding site" description="in other chain" evidence="10">
    <location>
        <position position="104"/>
    </location>
    <ligand>
        <name>L-methionine</name>
        <dbReference type="ChEBI" id="CHEBI:57844"/>
        <note>ligand shared between two neighboring subunits</note>
    </ligand>
</feature>
<feature type="binding site" description="in other chain" evidence="10">
    <location>
        <begin position="236"/>
        <end position="237"/>
    </location>
    <ligand>
        <name>ATP</name>
        <dbReference type="ChEBI" id="CHEBI:30616"/>
        <note>ligand shared between two neighboring subunits</note>
    </ligand>
</feature>
<comment type="subunit">
    <text evidence="10">Homotetramer; dimer of dimers.</text>
</comment>
<dbReference type="GO" id="GO:0006730">
    <property type="term" value="P:one-carbon metabolic process"/>
    <property type="evidence" value="ECO:0007669"/>
    <property type="project" value="UniProtKB-KW"/>
</dbReference>
<evidence type="ECO:0000313" key="17">
    <source>
        <dbReference type="Proteomes" id="UP000231542"/>
    </source>
</evidence>
<dbReference type="InterPro" id="IPR002133">
    <property type="entry name" value="S-AdoMet_synthetase"/>
</dbReference>
<dbReference type="Pfam" id="PF02773">
    <property type="entry name" value="S-AdoMet_synt_C"/>
    <property type="match status" value="1"/>
</dbReference>
<comment type="subcellular location">
    <subcellularLocation>
        <location evidence="10 11">Cytoplasm</location>
    </subcellularLocation>
</comment>
<evidence type="ECO:0000313" key="16">
    <source>
        <dbReference type="EMBL" id="PIS42877.1"/>
    </source>
</evidence>
<name>A0A2H0YWK9_9BACT</name>
<dbReference type="AlphaFoldDB" id="A0A2H0YWK9"/>
<feature type="region of interest" description="Flexible loop" evidence="10">
    <location>
        <begin position="104"/>
        <end position="114"/>
    </location>
</feature>
<dbReference type="GO" id="GO:0006556">
    <property type="term" value="P:S-adenosylmethionine biosynthetic process"/>
    <property type="evidence" value="ECO:0007669"/>
    <property type="project" value="UniProtKB-UniRule"/>
</dbReference>
<evidence type="ECO:0000256" key="10">
    <source>
        <dbReference type="HAMAP-Rule" id="MF_00086"/>
    </source>
</evidence>
<evidence type="ECO:0000259" key="15">
    <source>
        <dbReference type="Pfam" id="PF02773"/>
    </source>
</evidence>
<dbReference type="GO" id="GO:0005524">
    <property type="term" value="F:ATP binding"/>
    <property type="evidence" value="ECO:0007669"/>
    <property type="project" value="UniProtKB-UniRule"/>
</dbReference>
<evidence type="ECO:0000256" key="5">
    <source>
        <dbReference type="ARBA" id="ARBA00022723"/>
    </source>
</evidence>
<dbReference type="GO" id="GO:0004478">
    <property type="term" value="F:methionine adenosyltransferase activity"/>
    <property type="evidence" value="ECO:0007669"/>
    <property type="project" value="UniProtKB-UniRule"/>
</dbReference>
<dbReference type="GO" id="GO:0000287">
    <property type="term" value="F:magnesium ion binding"/>
    <property type="evidence" value="ECO:0007669"/>
    <property type="project" value="UniProtKB-UniRule"/>
</dbReference>
<feature type="domain" description="S-adenosylmethionine synthetase N-terminal" evidence="13">
    <location>
        <begin position="9"/>
        <end position="106"/>
    </location>
</feature>
<dbReference type="FunFam" id="3.30.300.10:FF:000003">
    <property type="entry name" value="S-adenosylmethionine synthase"/>
    <property type="match status" value="1"/>
</dbReference>
<dbReference type="Pfam" id="PF00438">
    <property type="entry name" value="S-AdoMet_synt_N"/>
    <property type="match status" value="1"/>
</dbReference>
<evidence type="ECO:0000259" key="14">
    <source>
        <dbReference type="Pfam" id="PF02772"/>
    </source>
</evidence>